<sequence>MQKNILITGGAGFIGSHVVRLMVTKYPDYQIFNLDALTYAGNLENLKDIEKLPNYHFVKANILDADALKEIFKKYSITDVIHLAAESHVDRSIISPLDFVYTNVIGTVNLLNTAKDFWEGDLSYENAHDGTWDKKRDHLFYHISTDEVYGSLGKEGLFKETTPYDPNSPYSASKAASDHFVRAYGETYHLPIVVSNCSNNYGPNHFPEKLIPLFIHNIINKKPLPVYGDGLYTRDWLYVIDHARAIDLIFHEGKKGDTYNIGGFNEWTNIDLVKLLITQMDEKLGNAKGESDGLITYVKDRPGHDRRYAIDATKLNKELGWTPSVTFEQGLVSTIDWYLHNTLWLENVTSGNYKEYYNSMYNYR</sequence>
<evidence type="ECO:0000313" key="10">
    <source>
        <dbReference type="Proteomes" id="UP001598112"/>
    </source>
</evidence>
<comment type="caution">
    <text evidence="9">The sequence shown here is derived from an EMBL/GenBank/DDBJ whole genome shotgun (WGS) entry which is preliminary data.</text>
</comment>
<keyword evidence="10" id="KW-1185">Reference proteome</keyword>
<evidence type="ECO:0000256" key="7">
    <source>
        <dbReference type="RuleBase" id="RU004473"/>
    </source>
</evidence>
<evidence type="ECO:0000256" key="4">
    <source>
        <dbReference type="ARBA" id="ARBA00011990"/>
    </source>
</evidence>
<dbReference type="CDD" id="cd05246">
    <property type="entry name" value="dTDP_GD_SDR_e"/>
    <property type="match status" value="1"/>
</dbReference>
<evidence type="ECO:0000256" key="2">
    <source>
        <dbReference type="ARBA" id="ARBA00001911"/>
    </source>
</evidence>
<gene>
    <name evidence="9" type="primary">rfbB</name>
    <name evidence="9" type="ORF">SKC35_07820</name>
</gene>
<keyword evidence="6 7" id="KW-0456">Lyase</keyword>
<organism evidence="9 10">
    <name type="scientific">Aquirufa originis</name>
    <dbReference type="NCBI Taxonomy" id="3096514"/>
    <lineage>
        <taxon>Bacteria</taxon>
        <taxon>Pseudomonadati</taxon>
        <taxon>Bacteroidota</taxon>
        <taxon>Cytophagia</taxon>
        <taxon>Cytophagales</taxon>
        <taxon>Flectobacillaceae</taxon>
        <taxon>Aquirufa</taxon>
    </lineage>
</organism>
<evidence type="ECO:0000256" key="3">
    <source>
        <dbReference type="ARBA" id="ARBA00008178"/>
    </source>
</evidence>
<dbReference type="EC" id="4.2.1.46" evidence="4 7"/>
<accession>A0ABW6D5X4</accession>
<keyword evidence="5" id="KW-0520">NAD</keyword>
<dbReference type="Proteomes" id="UP001598112">
    <property type="component" value="Unassembled WGS sequence"/>
</dbReference>
<evidence type="ECO:0000256" key="5">
    <source>
        <dbReference type="ARBA" id="ARBA00023027"/>
    </source>
</evidence>
<protein>
    <recommendedName>
        <fullName evidence="4 7">dTDP-glucose 4,6-dehydratase</fullName>
        <ecNumber evidence="4 7">4.2.1.46</ecNumber>
    </recommendedName>
</protein>
<dbReference type="InterPro" id="IPR036291">
    <property type="entry name" value="NAD(P)-bd_dom_sf"/>
</dbReference>
<dbReference type="InterPro" id="IPR016040">
    <property type="entry name" value="NAD(P)-bd_dom"/>
</dbReference>
<comment type="similarity">
    <text evidence="3 7">Belongs to the NAD(P)-dependent epimerase/dehydratase family. dTDP-glucose dehydratase subfamily.</text>
</comment>
<proteinExistence type="inferred from homology"/>
<comment type="catalytic activity">
    <reaction evidence="1 7">
        <text>dTDP-alpha-D-glucose = dTDP-4-dehydro-6-deoxy-alpha-D-glucose + H2O</text>
        <dbReference type="Rhea" id="RHEA:17221"/>
        <dbReference type="ChEBI" id="CHEBI:15377"/>
        <dbReference type="ChEBI" id="CHEBI:57477"/>
        <dbReference type="ChEBI" id="CHEBI:57649"/>
        <dbReference type="EC" id="4.2.1.46"/>
    </reaction>
</comment>
<dbReference type="Gene3D" id="3.90.25.10">
    <property type="entry name" value="UDP-galactose 4-epimerase, domain 1"/>
    <property type="match status" value="1"/>
</dbReference>
<evidence type="ECO:0000313" key="9">
    <source>
        <dbReference type="EMBL" id="MFD3293591.1"/>
    </source>
</evidence>
<dbReference type="Gene3D" id="3.40.50.720">
    <property type="entry name" value="NAD(P)-binding Rossmann-like Domain"/>
    <property type="match status" value="1"/>
</dbReference>
<dbReference type="GO" id="GO:0008460">
    <property type="term" value="F:dTDP-glucose 4,6-dehydratase activity"/>
    <property type="evidence" value="ECO:0007669"/>
    <property type="project" value="UniProtKB-EC"/>
</dbReference>
<name>A0ABW6D5X4_9BACT</name>
<comment type="cofactor">
    <cofactor evidence="2 7">
        <name>NAD(+)</name>
        <dbReference type="ChEBI" id="CHEBI:57540"/>
    </cofactor>
</comment>
<dbReference type="SUPFAM" id="SSF51735">
    <property type="entry name" value="NAD(P)-binding Rossmann-fold domains"/>
    <property type="match status" value="1"/>
</dbReference>
<dbReference type="EMBL" id="JBBKXY010000002">
    <property type="protein sequence ID" value="MFD3293591.1"/>
    <property type="molecule type" value="Genomic_DNA"/>
</dbReference>
<dbReference type="PANTHER" id="PTHR43000">
    <property type="entry name" value="DTDP-D-GLUCOSE 4,6-DEHYDRATASE-RELATED"/>
    <property type="match status" value="1"/>
</dbReference>
<evidence type="ECO:0000259" key="8">
    <source>
        <dbReference type="Pfam" id="PF16363"/>
    </source>
</evidence>
<feature type="domain" description="NAD(P)-binding" evidence="8">
    <location>
        <begin position="6"/>
        <end position="331"/>
    </location>
</feature>
<reference evidence="9 10" key="1">
    <citation type="submission" date="2024-03" db="EMBL/GenBank/DDBJ databases">
        <title>Aquirufa genome sequencing.</title>
        <authorList>
            <person name="Pitt A."/>
            <person name="Hahn M.W."/>
        </authorList>
    </citation>
    <scope>NUCLEOTIDE SEQUENCE [LARGE SCALE GENOMIC DNA]</scope>
    <source>
        <strain evidence="9 10">KTFRIE-69F</strain>
    </source>
</reference>
<dbReference type="Pfam" id="PF16363">
    <property type="entry name" value="GDP_Man_Dehyd"/>
    <property type="match status" value="1"/>
</dbReference>
<dbReference type="NCBIfam" id="TIGR01181">
    <property type="entry name" value="dTDP_gluc_dehyt"/>
    <property type="match status" value="1"/>
</dbReference>
<evidence type="ECO:0000256" key="6">
    <source>
        <dbReference type="ARBA" id="ARBA00023239"/>
    </source>
</evidence>
<evidence type="ECO:0000256" key="1">
    <source>
        <dbReference type="ARBA" id="ARBA00001539"/>
    </source>
</evidence>
<dbReference type="RefSeq" id="WP_377978850.1">
    <property type="nucleotide sequence ID" value="NZ_JBBKXY010000002.1"/>
</dbReference>
<dbReference type="InterPro" id="IPR005888">
    <property type="entry name" value="dTDP_Gluc_deHydtase"/>
</dbReference>